<dbReference type="RefSeq" id="WP_145342804.1">
    <property type="nucleotide sequence ID" value="NZ_CP036261.1"/>
</dbReference>
<dbReference type="PANTHER" id="PTHR43090">
    <property type="entry name" value="1-(5-PHOSPHORIBOSYL)-5-[(5-PHOSPHORIBOSYLAMINO)METHYLIDENEAMINO] IMIDAZOLE-4-CARBOXAMIDE ISOMERASE"/>
    <property type="match status" value="1"/>
</dbReference>
<dbReference type="GO" id="GO:0005737">
    <property type="term" value="C:cytoplasm"/>
    <property type="evidence" value="ECO:0007669"/>
    <property type="project" value="TreeGrafter"/>
</dbReference>
<dbReference type="Gene3D" id="3.20.20.70">
    <property type="entry name" value="Aldolase class I"/>
    <property type="match status" value="1"/>
</dbReference>
<name>A0A517LW40_9BACT</name>
<keyword evidence="3 5" id="KW-0368">Histidine biosynthesis</keyword>
<dbReference type="EMBL" id="CP036261">
    <property type="protein sequence ID" value="QDS86837.1"/>
    <property type="molecule type" value="Genomic_DNA"/>
</dbReference>
<dbReference type="InterPro" id="IPR044524">
    <property type="entry name" value="Isoase_HisA-like"/>
</dbReference>
<keyword evidence="2 5" id="KW-0028">Amino-acid biosynthesis</keyword>
<accession>A0A517LW40</accession>
<evidence type="ECO:0000256" key="3">
    <source>
        <dbReference type="ARBA" id="ARBA00023102"/>
    </source>
</evidence>
<dbReference type="GO" id="GO:0000162">
    <property type="term" value="P:L-tryptophan biosynthetic process"/>
    <property type="evidence" value="ECO:0007669"/>
    <property type="project" value="TreeGrafter"/>
</dbReference>
<proteinExistence type="inferred from homology"/>
<dbReference type="KEGG" id="ruv:EC9_10120"/>
<reference evidence="6 7" key="1">
    <citation type="submission" date="2019-02" db="EMBL/GenBank/DDBJ databases">
        <title>Deep-cultivation of Planctomycetes and their phenomic and genomic characterization uncovers novel biology.</title>
        <authorList>
            <person name="Wiegand S."/>
            <person name="Jogler M."/>
            <person name="Boedeker C."/>
            <person name="Pinto D."/>
            <person name="Vollmers J."/>
            <person name="Rivas-Marin E."/>
            <person name="Kohn T."/>
            <person name="Peeters S.H."/>
            <person name="Heuer A."/>
            <person name="Rast P."/>
            <person name="Oberbeckmann S."/>
            <person name="Bunk B."/>
            <person name="Jeske O."/>
            <person name="Meyerdierks A."/>
            <person name="Storesund J.E."/>
            <person name="Kallscheuer N."/>
            <person name="Luecker S."/>
            <person name="Lage O.M."/>
            <person name="Pohl T."/>
            <person name="Merkel B.J."/>
            <person name="Hornburger P."/>
            <person name="Mueller R.-W."/>
            <person name="Bruemmer F."/>
            <person name="Labrenz M."/>
            <person name="Spormann A.M."/>
            <person name="Op den Camp H."/>
            <person name="Overmann J."/>
            <person name="Amann R."/>
            <person name="Jetten M.S.M."/>
            <person name="Mascher T."/>
            <person name="Medema M.H."/>
            <person name="Devos D.P."/>
            <person name="Kaster A.-K."/>
            <person name="Ovreas L."/>
            <person name="Rohde M."/>
            <person name="Galperin M.Y."/>
            <person name="Jogler C."/>
        </authorList>
    </citation>
    <scope>NUCLEOTIDE SEQUENCE [LARGE SCALE GENOMIC DNA]</scope>
    <source>
        <strain evidence="6 7">EC9</strain>
    </source>
</reference>
<comment type="pathway">
    <text evidence="4">Amino-acid biosynthesis.</text>
</comment>
<dbReference type="Pfam" id="PF00977">
    <property type="entry name" value="His_biosynth"/>
    <property type="match status" value="1"/>
</dbReference>
<evidence type="ECO:0000313" key="6">
    <source>
        <dbReference type="EMBL" id="QDS86837.1"/>
    </source>
</evidence>
<dbReference type="SUPFAM" id="SSF51366">
    <property type="entry name" value="Ribulose-phoshate binding barrel"/>
    <property type="match status" value="1"/>
</dbReference>
<evidence type="ECO:0000256" key="4">
    <source>
        <dbReference type="ARBA" id="ARBA00029440"/>
    </source>
</evidence>
<evidence type="ECO:0000313" key="7">
    <source>
        <dbReference type="Proteomes" id="UP000319557"/>
    </source>
</evidence>
<dbReference type="PANTHER" id="PTHR43090:SF2">
    <property type="entry name" value="1-(5-PHOSPHORIBOSYL)-5-[(5-PHOSPHORIBOSYLAMINO)METHYLIDENEAMINO] IMIDAZOLE-4-CARBOXAMIDE ISOMERASE"/>
    <property type="match status" value="1"/>
</dbReference>
<evidence type="ECO:0000256" key="5">
    <source>
        <dbReference type="RuleBase" id="RU003657"/>
    </source>
</evidence>
<evidence type="ECO:0000256" key="2">
    <source>
        <dbReference type="ARBA" id="ARBA00022605"/>
    </source>
</evidence>
<organism evidence="6 7">
    <name type="scientific">Rosistilla ulvae</name>
    <dbReference type="NCBI Taxonomy" id="1930277"/>
    <lineage>
        <taxon>Bacteria</taxon>
        <taxon>Pseudomonadati</taxon>
        <taxon>Planctomycetota</taxon>
        <taxon>Planctomycetia</taxon>
        <taxon>Pirellulales</taxon>
        <taxon>Pirellulaceae</taxon>
        <taxon>Rosistilla</taxon>
    </lineage>
</organism>
<dbReference type="OrthoDB" id="1796087at2"/>
<dbReference type="InterPro" id="IPR011060">
    <property type="entry name" value="RibuloseP-bd_barrel"/>
</dbReference>
<dbReference type="InterPro" id="IPR013785">
    <property type="entry name" value="Aldolase_TIM"/>
</dbReference>
<comment type="similarity">
    <text evidence="1 5">Belongs to the HisA/HisF family.</text>
</comment>
<keyword evidence="6" id="KW-0413">Isomerase</keyword>
<dbReference type="AlphaFoldDB" id="A0A517LW40"/>
<dbReference type="GO" id="GO:0000105">
    <property type="term" value="P:L-histidine biosynthetic process"/>
    <property type="evidence" value="ECO:0007669"/>
    <property type="project" value="UniProtKB-KW"/>
</dbReference>
<keyword evidence="7" id="KW-1185">Reference proteome</keyword>
<gene>
    <name evidence="6" type="ORF">EC9_10120</name>
</gene>
<protein>
    <submittedName>
        <fullName evidence="6">1-(5-phosphoribosyl)-5-[(5-phosphoribosylamino)methylideneamino] imidazole-4-carboxamide isomerase</fullName>
    </submittedName>
</protein>
<dbReference type="InterPro" id="IPR006062">
    <property type="entry name" value="His_biosynth"/>
</dbReference>
<evidence type="ECO:0000256" key="1">
    <source>
        <dbReference type="ARBA" id="ARBA00009667"/>
    </source>
</evidence>
<sequence>MLSTTAESTDDDPLASVLGVIDLKGGKAVHAVRGNRDSYRPVCCAATNDGDPIALAQMYLDSGVGGLYVADLDAITAGAPHDKLLNRLADLGAPIWIDAGVVELQLPASDRIVRVVGTESIASLEELVPLRERWSARRHGIVLSIDLREGVVLGGSPALASQTAVEIASEAIDSGFDRLIALDLAAVGAASGTLTLPICQAIAEKHPHVELTSGGGIRTLADIQILKEGGCRYVLVGTALHGGRKKLSFGSGTC</sequence>
<dbReference type="Proteomes" id="UP000319557">
    <property type="component" value="Chromosome"/>
</dbReference>
<dbReference type="GO" id="GO:0003949">
    <property type="term" value="F:1-(5-phosphoribosyl)-5-[(5-phosphoribosylamino)methylideneamino]imidazole-4-carboxamide isomerase activity"/>
    <property type="evidence" value="ECO:0007669"/>
    <property type="project" value="InterPro"/>
</dbReference>